<evidence type="ECO:0000256" key="9">
    <source>
        <dbReference type="ARBA" id="ARBA00022989"/>
    </source>
</evidence>
<dbReference type="PANTHER" id="PTHR13269:SF6">
    <property type="entry name" value="NUCLEOPORIN NDC1"/>
    <property type="match status" value="1"/>
</dbReference>
<evidence type="ECO:0000256" key="13">
    <source>
        <dbReference type="ARBA" id="ARBA00023242"/>
    </source>
</evidence>
<dbReference type="AlphaFoldDB" id="A0A3N0YFU7"/>
<dbReference type="InterPro" id="IPR019049">
    <property type="entry name" value="Nucleoporin_prot_Ndc1/Nup"/>
</dbReference>
<dbReference type="GO" id="GO:0070762">
    <property type="term" value="C:nuclear pore transmembrane ring"/>
    <property type="evidence" value="ECO:0007669"/>
    <property type="project" value="TreeGrafter"/>
</dbReference>
<name>A0A3N0YFU7_ANAGA</name>
<evidence type="ECO:0000256" key="1">
    <source>
        <dbReference type="ARBA" id="ARBA00004232"/>
    </source>
</evidence>
<gene>
    <name evidence="19" type="ORF">DPX16_18359</name>
</gene>
<dbReference type="Proteomes" id="UP000281406">
    <property type="component" value="Unassembled WGS sequence"/>
</dbReference>
<feature type="compositionally biased region" description="Polar residues" evidence="17">
    <location>
        <begin position="663"/>
        <end position="672"/>
    </location>
</feature>
<evidence type="ECO:0000256" key="4">
    <source>
        <dbReference type="ARBA" id="ARBA00017534"/>
    </source>
</evidence>
<dbReference type="EMBL" id="RJVU01044706">
    <property type="protein sequence ID" value="ROL44648.1"/>
    <property type="molecule type" value="Genomic_DNA"/>
</dbReference>
<keyword evidence="20" id="KW-1185">Reference proteome</keyword>
<reference evidence="19 20" key="1">
    <citation type="submission" date="2018-10" db="EMBL/GenBank/DDBJ databases">
        <title>Genome assembly for a Yunnan-Guizhou Plateau 3E fish, Anabarilius grahami (Regan), and its evolutionary and genetic applications.</title>
        <authorList>
            <person name="Jiang W."/>
        </authorList>
    </citation>
    <scope>NUCLEOTIDE SEQUENCE [LARGE SCALE GENOMIC DNA]</scope>
    <source>
        <strain evidence="19">AG-KIZ</strain>
        <tissue evidence="19">Muscle</tissue>
    </source>
</reference>
<keyword evidence="13" id="KW-0539">Nucleus</keyword>
<dbReference type="GO" id="GO:0030674">
    <property type="term" value="F:protein-macromolecule adaptor activity"/>
    <property type="evidence" value="ECO:0007669"/>
    <property type="project" value="TreeGrafter"/>
</dbReference>
<evidence type="ECO:0000256" key="18">
    <source>
        <dbReference type="SAM" id="Phobius"/>
    </source>
</evidence>
<evidence type="ECO:0000256" key="15">
    <source>
        <dbReference type="ARBA" id="ARBA00031201"/>
    </source>
</evidence>
<dbReference type="OrthoDB" id="67850at2759"/>
<evidence type="ECO:0000313" key="20">
    <source>
        <dbReference type="Proteomes" id="UP000281406"/>
    </source>
</evidence>
<sequence length="813" mass="90877">MMAGKVEKVSKYETLKLLEKCRKERDDALHRENVMREKMRQYESRMRSTEALKQKLKQLILDNKELRKQVKILRAEIGLESSPKFHGKTTKDIINDVHEKERECNSLVEKAGKLSLTIDELTSELANTVTSKTLLEDQVQSLQQNLKDMTNNQRRLLKLWEDKKAPREQLSLPAIPQRPGQKPVVHKGVQTEMSISSTQILPTNAFETKTRRELDKSRTNLERRSITTIFSLVVLCGVVLMTGFFNLEFYTLVPSIPCSRVALLGTVLHPRQCVHSLVYCTMGMLVMWCASVTIGGRYSTLGTPCRQSESGEFLTCLNEYHLFFLLAGAFMGYSHSFLGVVQNMYYVSFQPIQLSMQNCFVPPTLVVKQYKYPRFKGCLPAVVKCSVIQSLYSARNFAALYFFFGYVPKTWISSTLNLQIDSSLQPLDSLTGLLDFSLLYHLAISGTFLYLTWYLTVLLFRIYVTEAYSFPVQSTFTEDAEQCLPKVLAEKNTLVMKFLALQDLALLSQHSLSRRLEVFSLSQPGGHPHNWNAISKECLSLLSELTHRLVAHQDAVASNGRVKSQSASSDTRSVSSSSSVMSGTEDIPETPRLGVPLRTPGSVFKSSVGGMHSSLTAPFTSDADSPFSSPAIRRLVGQQEPQSPWFGTVQSPHVMRRGPKLWSASTESQTNGSPPASPATVSSPPAANQKPSFLAQWLQNRREQLPEASSQALFADSQAHIWALQGLSHLVAASFSEDQFGVVQTTLPSILSCLVVLLEAVDRHFKLPHASSKPARTICSMGDSTYKTLRFALRAALKTAIYKITTTFGEHLK</sequence>
<keyword evidence="9 18" id="KW-1133">Transmembrane helix</keyword>
<accession>A0A3N0YFU7</accession>
<feature type="transmembrane region" description="Helical" evidence="18">
    <location>
        <begin position="277"/>
        <end position="300"/>
    </location>
</feature>
<keyword evidence="5" id="KW-0813">Transport</keyword>
<protein>
    <recommendedName>
        <fullName evidence="4">Nucleoporin NDC1</fullName>
    </recommendedName>
    <alternativeName>
        <fullName evidence="15">Transmembrane protein 48</fullName>
    </alternativeName>
</protein>
<feature type="transmembrane region" description="Helical" evidence="18">
    <location>
        <begin position="226"/>
        <end position="245"/>
    </location>
</feature>
<feature type="compositionally biased region" description="Low complexity" evidence="17">
    <location>
        <begin position="678"/>
        <end position="687"/>
    </location>
</feature>
<feature type="transmembrane region" description="Helical" evidence="18">
    <location>
        <begin position="438"/>
        <end position="460"/>
    </location>
</feature>
<evidence type="ECO:0000256" key="7">
    <source>
        <dbReference type="ARBA" id="ARBA00022816"/>
    </source>
</evidence>
<feature type="region of interest" description="Disordered" evidence="17">
    <location>
        <begin position="560"/>
        <end position="598"/>
    </location>
</feature>
<evidence type="ECO:0000256" key="5">
    <source>
        <dbReference type="ARBA" id="ARBA00022448"/>
    </source>
</evidence>
<organism evidence="19 20">
    <name type="scientific">Anabarilius grahami</name>
    <name type="common">Kanglang fish</name>
    <name type="synonym">Barilius grahami</name>
    <dbReference type="NCBI Taxonomy" id="495550"/>
    <lineage>
        <taxon>Eukaryota</taxon>
        <taxon>Metazoa</taxon>
        <taxon>Chordata</taxon>
        <taxon>Craniata</taxon>
        <taxon>Vertebrata</taxon>
        <taxon>Euteleostomi</taxon>
        <taxon>Actinopterygii</taxon>
        <taxon>Neopterygii</taxon>
        <taxon>Teleostei</taxon>
        <taxon>Ostariophysi</taxon>
        <taxon>Cypriniformes</taxon>
        <taxon>Xenocyprididae</taxon>
        <taxon>Xenocypridinae</taxon>
        <taxon>Xenocypridinae incertae sedis</taxon>
        <taxon>Anabarilius</taxon>
    </lineage>
</organism>
<feature type="coiled-coil region" evidence="16">
    <location>
        <begin position="132"/>
        <end position="159"/>
    </location>
</feature>
<keyword evidence="10" id="KW-0811">Translocation</keyword>
<keyword evidence="16" id="KW-0175">Coiled coil</keyword>
<evidence type="ECO:0000256" key="6">
    <source>
        <dbReference type="ARBA" id="ARBA00022692"/>
    </source>
</evidence>
<keyword evidence="7" id="KW-0509">mRNA transport</keyword>
<evidence type="ECO:0000256" key="16">
    <source>
        <dbReference type="SAM" id="Coils"/>
    </source>
</evidence>
<comment type="subcellular location">
    <subcellularLocation>
        <location evidence="1">Nucleus membrane</location>
        <topology evidence="1">Multi-pass membrane protein</topology>
    </subcellularLocation>
    <subcellularLocation>
        <location evidence="2">Nucleus</location>
        <location evidence="2">Nuclear pore complex</location>
    </subcellularLocation>
</comment>
<evidence type="ECO:0000256" key="2">
    <source>
        <dbReference type="ARBA" id="ARBA00004567"/>
    </source>
</evidence>
<feature type="transmembrane region" description="Helical" evidence="18">
    <location>
        <begin position="320"/>
        <end position="341"/>
    </location>
</feature>
<evidence type="ECO:0000256" key="11">
    <source>
        <dbReference type="ARBA" id="ARBA00023132"/>
    </source>
</evidence>
<evidence type="ECO:0000256" key="12">
    <source>
        <dbReference type="ARBA" id="ARBA00023136"/>
    </source>
</evidence>
<dbReference type="GO" id="GO:0031965">
    <property type="term" value="C:nuclear membrane"/>
    <property type="evidence" value="ECO:0007669"/>
    <property type="project" value="UniProtKB-SubCell"/>
</dbReference>
<comment type="caution">
    <text evidence="19">The sequence shown here is derived from an EMBL/GenBank/DDBJ whole genome shotgun (WGS) entry which is preliminary data.</text>
</comment>
<dbReference type="Pfam" id="PF09531">
    <property type="entry name" value="Ndc1_Nup"/>
    <property type="match status" value="1"/>
</dbReference>
<comment type="function">
    <text evidence="14">Component of the nuclear pore complex (NPC), which plays a key role in de novo assembly and insertion of NPC in the nuclear envelope. Required for NPC and nuclear envelope assembly, possibly by forming a link between the nuclear envelope membrane and soluble nucleoporins, thereby anchoring the NPC in the membrane.</text>
</comment>
<comment type="similarity">
    <text evidence="3">Belongs to the NDC1 family.</text>
</comment>
<evidence type="ECO:0000256" key="17">
    <source>
        <dbReference type="SAM" id="MobiDB-lite"/>
    </source>
</evidence>
<proteinExistence type="inferred from homology"/>
<feature type="region of interest" description="Disordered" evidence="17">
    <location>
        <begin position="660"/>
        <end position="688"/>
    </location>
</feature>
<keyword evidence="11" id="KW-0906">Nuclear pore complex</keyword>
<evidence type="ECO:0000256" key="3">
    <source>
        <dbReference type="ARBA" id="ARBA00005760"/>
    </source>
</evidence>
<feature type="compositionally biased region" description="Low complexity" evidence="17">
    <location>
        <begin position="564"/>
        <end position="582"/>
    </location>
</feature>
<evidence type="ECO:0000256" key="8">
    <source>
        <dbReference type="ARBA" id="ARBA00022927"/>
    </source>
</evidence>
<evidence type="ECO:0000256" key="14">
    <source>
        <dbReference type="ARBA" id="ARBA00025441"/>
    </source>
</evidence>
<keyword evidence="6 18" id="KW-0812">Transmembrane</keyword>
<dbReference type="GO" id="GO:0015031">
    <property type="term" value="P:protein transport"/>
    <property type="evidence" value="ECO:0007669"/>
    <property type="project" value="UniProtKB-KW"/>
</dbReference>
<evidence type="ECO:0000256" key="10">
    <source>
        <dbReference type="ARBA" id="ARBA00023010"/>
    </source>
</evidence>
<dbReference type="GO" id="GO:0051028">
    <property type="term" value="P:mRNA transport"/>
    <property type="evidence" value="ECO:0007669"/>
    <property type="project" value="UniProtKB-KW"/>
</dbReference>
<keyword evidence="12 18" id="KW-0472">Membrane</keyword>
<dbReference type="PANTHER" id="PTHR13269">
    <property type="entry name" value="NUCLEOPORIN NDC1"/>
    <property type="match status" value="1"/>
</dbReference>
<feature type="coiled-coil region" evidence="16">
    <location>
        <begin position="39"/>
        <end position="76"/>
    </location>
</feature>
<keyword evidence="8" id="KW-0653">Protein transport</keyword>
<dbReference type="GO" id="GO:0006999">
    <property type="term" value="P:nuclear pore organization"/>
    <property type="evidence" value="ECO:0007669"/>
    <property type="project" value="TreeGrafter"/>
</dbReference>
<evidence type="ECO:0000313" key="19">
    <source>
        <dbReference type="EMBL" id="ROL44648.1"/>
    </source>
</evidence>